<keyword evidence="2" id="KW-0808">Transferase</keyword>
<evidence type="ECO:0000313" key="7">
    <source>
        <dbReference type="Proteomes" id="UP001319045"/>
    </source>
</evidence>
<dbReference type="InterPro" id="IPR017508">
    <property type="entry name" value="HipA_N1"/>
</dbReference>
<dbReference type="InterPro" id="IPR012893">
    <property type="entry name" value="HipA-like_C"/>
</dbReference>
<name>A0ABM7NYY7_9BACT</name>
<dbReference type="PANTHER" id="PTHR37419:SF8">
    <property type="entry name" value="TOXIN YJJJ"/>
    <property type="match status" value="1"/>
</dbReference>
<dbReference type="EMBL" id="AP024484">
    <property type="protein sequence ID" value="BCS85749.1"/>
    <property type="molecule type" value="Genomic_DNA"/>
</dbReference>
<keyword evidence="3" id="KW-0418">Kinase</keyword>
<dbReference type="InterPro" id="IPR052028">
    <property type="entry name" value="HipA_Ser/Thr_kinase"/>
</dbReference>
<evidence type="ECO:0000256" key="1">
    <source>
        <dbReference type="ARBA" id="ARBA00010164"/>
    </source>
</evidence>
<dbReference type="RefSeq" id="WP_207153379.1">
    <property type="nucleotide sequence ID" value="NZ_AP024484.1"/>
</dbReference>
<dbReference type="Pfam" id="PF13657">
    <property type="entry name" value="Couple_hipA"/>
    <property type="match status" value="1"/>
</dbReference>
<reference evidence="6 7" key="1">
    <citation type="journal article" date="2022" name="Int. J. Syst. Evol. Microbiol.">
        <title>Prevotella herbatica sp. nov., a plant polysaccharide-decomposing anaerobic bacterium isolated from a methanogenic reactor.</title>
        <authorList>
            <person name="Uek A."/>
            <person name="Tonouchi A."/>
            <person name="Kaku N."/>
            <person name="Ueki K."/>
        </authorList>
    </citation>
    <scope>NUCLEOTIDE SEQUENCE [LARGE SCALE GENOMIC DNA]</scope>
    <source>
        <strain evidence="6 7">WR041</strain>
    </source>
</reference>
<evidence type="ECO:0000256" key="2">
    <source>
        <dbReference type="ARBA" id="ARBA00022679"/>
    </source>
</evidence>
<evidence type="ECO:0000259" key="5">
    <source>
        <dbReference type="Pfam" id="PF13657"/>
    </source>
</evidence>
<gene>
    <name evidence="6" type="ORF">prwr041_16420</name>
</gene>
<dbReference type="Proteomes" id="UP001319045">
    <property type="component" value="Chromosome"/>
</dbReference>
<protein>
    <submittedName>
        <fullName evidence="6">Toxin HipA</fullName>
    </submittedName>
</protein>
<dbReference type="Pfam" id="PF07804">
    <property type="entry name" value="HipA_C"/>
    <property type="match status" value="1"/>
</dbReference>
<accession>A0ABM7NYY7</accession>
<dbReference type="PANTHER" id="PTHR37419">
    <property type="entry name" value="SERINE/THREONINE-PROTEIN KINASE TOXIN HIPA"/>
    <property type="match status" value="1"/>
</dbReference>
<proteinExistence type="inferred from homology"/>
<evidence type="ECO:0000259" key="4">
    <source>
        <dbReference type="Pfam" id="PF07804"/>
    </source>
</evidence>
<evidence type="ECO:0000256" key="3">
    <source>
        <dbReference type="ARBA" id="ARBA00022777"/>
    </source>
</evidence>
<feature type="domain" description="HipA-like C-terminal" evidence="4">
    <location>
        <begin position="167"/>
        <end position="385"/>
    </location>
</feature>
<sequence length="509" mass="58717">MENNLKVIIWNQEVGRLTWDIRRNRSIFEYNPTFLKNGPDIAPLTASIRNPKSRFPFYGLQNDSIFHGLPAFISDSMPGRWGNTVFAAWAQSKNIKDKNLTPIDKLSFIGQRSMGALEFEPSRQIGTNDDINLDNLYHKAQEILQKREDTVVAGKDISLESLYEVGTSAGGQHTKAIIARNKITGEIRSGQILLPSEYTYYILKFAEKDYYPLTIIEMVYSEMAKLAGITMMPSELIKIDGDYHFLTERYDRKNGKKIHTQTLAAMNPEASSYEDLMDVCDELGLPYKEKEETYRRMVFNILTTNVDAHIQNFSFMMEENGAWHITPAYDMTFSCFNPGNHFDPSHYLSVNGKSMNITHEDLLVFGRKNNLKNPEDIIRNTVNAVTEFRRLSERYSVDSYWIDKIEGHFAEMNPDLLSSLDGYKPSIFNYVQKDYHISIADIQWTEMGNGAWRLTATLNNIPFKKTFSKTSVEAKEIIKFGGIKMSFEHQKEYINKYFIPKYLEIYSSK</sequence>
<keyword evidence="7" id="KW-1185">Reference proteome</keyword>
<feature type="domain" description="HipA N-terminal subdomain 1" evidence="5">
    <location>
        <begin position="5"/>
        <end position="119"/>
    </location>
</feature>
<comment type="similarity">
    <text evidence="1">Belongs to the HipA Ser/Thr kinase family.</text>
</comment>
<organism evidence="6 7">
    <name type="scientific">Prevotella herbatica</name>
    <dbReference type="NCBI Taxonomy" id="2801997"/>
    <lineage>
        <taxon>Bacteria</taxon>
        <taxon>Pseudomonadati</taxon>
        <taxon>Bacteroidota</taxon>
        <taxon>Bacteroidia</taxon>
        <taxon>Bacteroidales</taxon>
        <taxon>Prevotellaceae</taxon>
        <taxon>Prevotella</taxon>
    </lineage>
</organism>
<dbReference type="Gene3D" id="1.10.1070.20">
    <property type="match status" value="1"/>
</dbReference>
<evidence type="ECO:0000313" key="6">
    <source>
        <dbReference type="EMBL" id="BCS85749.1"/>
    </source>
</evidence>